<evidence type="ECO:0000313" key="3">
    <source>
        <dbReference type="Proteomes" id="UP000282106"/>
    </source>
</evidence>
<proteinExistence type="predicted"/>
<dbReference type="InParanoid" id="A0A3N0V9U4"/>
<dbReference type="PANTHER" id="PTHR38590:SF1">
    <property type="entry name" value="BLL0828 PROTEIN"/>
    <property type="match status" value="1"/>
</dbReference>
<dbReference type="Gene3D" id="3.40.960.10">
    <property type="entry name" value="VSR Endonuclease"/>
    <property type="match status" value="1"/>
</dbReference>
<dbReference type="Pfam" id="PF04480">
    <property type="entry name" value="DUF559"/>
    <property type="match status" value="1"/>
</dbReference>
<keyword evidence="2" id="KW-0540">Nuclease</keyword>
<dbReference type="Proteomes" id="UP000282106">
    <property type="component" value="Unassembled WGS sequence"/>
</dbReference>
<dbReference type="FunCoup" id="A0A3N0V9U4">
    <property type="interactions" value="39"/>
</dbReference>
<dbReference type="GO" id="GO:0004519">
    <property type="term" value="F:endonuclease activity"/>
    <property type="evidence" value="ECO:0007669"/>
    <property type="project" value="UniProtKB-KW"/>
</dbReference>
<keyword evidence="2" id="KW-0255">Endonuclease</keyword>
<dbReference type="InterPro" id="IPR007569">
    <property type="entry name" value="DUF559"/>
</dbReference>
<dbReference type="AlphaFoldDB" id="A0A3N0V9U4"/>
<name>A0A3N0V9U4_9GAMM</name>
<dbReference type="RefSeq" id="WP_123211847.1">
    <property type="nucleotide sequence ID" value="NZ_RJVO01000004.1"/>
</dbReference>
<keyword evidence="3" id="KW-1185">Reference proteome</keyword>
<gene>
    <name evidence="2" type="ORF">ED208_10500</name>
</gene>
<dbReference type="PANTHER" id="PTHR38590">
    <property type="entry name" value="BLL0828 PROTEIN"/>
    <property type="match status" value="1"/>
</dbReference>
<organism evidence="2 3">
    <name type="scientific">Stagnimonas aquatica</name>
    <dbReference type="NCBI Taxonomy" id="2689987"/>
    <lineage>
        <taxon>Bacteria</taxon>
        <taxon>Pseudomonadati</taxon>
        <taxon>Pseudomonadota</taxon>
        <taxon>Gammaproteobacteria</taxon>
        <taxon>Nevskiales</taxon>
        <taxon>Nevskiaceae</taxon>
        <taxon>Stagnimonas</taxon>
    </lineage>
</organism>
<sequence>MRNANTQQRAMQLRKQLTDAERHLWQRLRLRQLAGHRFRRQVPIGHYIADFVCLESYLVVELDGSQHIEQTAHDQQRESALKALGYRLIRFWNDAVFKETEAVLQVILDALNETPPSRPSPASGGR</sequence>
<dbReference type="SUPFAM" id="SSF52980">
    <property type="entry name" value="Restriction endonuclease-like"/>
    <property type="match status" value="1"/>
</dbReference>
<protein>
    <submittedName>
        <fullName evidence="2">Endonuclease domain-containing protein</fullName>
    </submittedName>
</protein>
<keyword evidence="2" id="KW-0378">Hydrolase</keyword>
<accession>A0A3N0V9U4</accession>
<evidence type="ECO:0000313" key="2">
    <source>
        <dbReference type="EMBL" id="ROH89550.1"/>
    </source>
</evidence>
<dbReference type="InterPro" id="IPR011335">
    <property type="entry name" value="Restrct_endonuc-II-like"/>
</dbReference>
<dbReference type="EMBL" id="RJVO01000004">
    <property type="protein sequence ID" value="ROH89550.1"/>
    <property type="molecule type" value="Genomic_DNA"/>
</dbReference>
<feature type="domain" description="DUF559" evidence="1">
    <location>
        <begin position="6"/>
        <end position="111"/>
    </location>
</feature>
<dbReference type="InterPro" id="IPR047216">
    <property type="entry name" value="Endonuclease_DUF559_bact"/>
</dbReference>
<dbReference type="CDD" id="cd01038">
    <property type="entry name" value="Endonuclease_DUF559"/>
    <property type="match status" value="1"/>
</dbReference>
<comment type="caution">
    <text evidence="2">The sequence shown here is derived from an EMBL/GenBank/DDBJ whole genome shotgun (WGS) entry which is preliminary data.</text>
</comment>
<reference evidence="2 3" key="1">
    <citation type="submission" date="2018-10" db="EMBL/GenBank/DDBJ databases">
        <authorList>
            <person name="Chen W.-M."/>
        </authorList>
    </citation>
    <scope>NUCLEOTIDE SEQUENCE [LARGE SCALE GENOMIC DNA]</scope>
    <source>
        <strain evidence="2 3">THS-13</strain>
    </source>
</reference>
<evidence type="ECO:0000259" key="1">
    <source>
        <dbReference type="Pfam" id="PF04480"/>
    </source>
</evidence>